<dbReference type="AlphaFoldDB" id="A0A563EWW3"/>
<keyword evidence="3" id="KW-1185">Reference proteome</keyword>
<gene>
    <name evidence="2" type="ORF">FKR81_10585</name>
</gene>
<dbReference type="SUPFAM" id="SSF54593">
    <property type="entry name" value="Glyoxalase/Bleomycin resistance protein/Dihydroxybiphenyl dioxygenase"/>
    <property type="match status" value="1"/>
</dbReference>
<dbReference type="PANTHER" id="PTHR33993">
    <property type="entry name" value="GLYOXALASE-RELATED"/>
    <property type="match status" value="1"/>
</dbReference>
<dbReference type="Pfam" id="PF00903">
    <property type="entry name" value="Glyoxalase"/>
    <property type="match status" value="1"/>
</dbReference>
<dbReference type="PANTHER" id="PTHR33993:SF10">
    <property type="entry name" value="CONSERVED PROTEIN"/>
    <property type="match status" value="1"/>
</dbReference>
<evidence type="ECO:0000313" key="2">
    <source>
        <dbReference type="EMBL" id="TWP52028.1"/>
    </source>
</evidence>
<dbReference type="InterPro" id="IPR029068">
    <property type="entry name" value="Glyas_Bleomycin-R_OHBP_Dase"/>
</dbReference>
<feature type="domain" description="Glyoxalase/fosfomycin resistance/dioxygenase" evidence="1">
    <location>
        <begin position="137"/>
        <end position="225"/>
    </location>
</feature>
<name>A0A563EWW3_9PSEU</name>
<dbReference type="Proteomes" id="UP000316639">
    <property type="component" value="Unassembled WGS sequence"/>
</dbReference>
<protein>
    <submittedName>
        <fullName evidence="2">VOC family protein</fullName>
    </submittedName>
</protein>
<dbReference type="InterPro" id="IPR004360">
    <property type="entry name" value="Glyas_Fos-R_dOase_dom"/>
</dbReference>
<comment type="caution">
    <text evidence="2">The sequence shown here is derived from an EMBL/GenBank/DDBJ whole genome shotgun (WGS) entry which is preliminary data.</text>
</comment>
<evidence type="ECO:0000259" key="1">
    <source>
        <dbReference type="Pfam" id="PF00903"/>
    </source>
</evidence>
<dbReference type="Gene3D" id="3.10.180.10">
    <property type="entry name" value="2,3-Dihydroxybiphenyl 1,2-Dioxygenase, domain 1"/>
    <property type="match status" value="2"/>
</dbReference>
<organism evidence="2 3">
    <name type="scientific">Lentzea tibetensis</name>
    <dbReference type="NCBI Taxonomy" id="2591470"/>
    <lineage>
        <taxon>Bacteria</taxon>
        <taxon>Bacillati</taxon>
        <taxon>Actinomycetota</taxon>
        <taxon>Actinomycetes</taxon>
        <taxon>Pseudonocardiales</taxon>
        <taxon>Pseudonocardiaceae</taxon>
        <taxon>Lentzea</taxon>
    </lineage>
</organism>
<proteinExistence type="predicted"/>
<sequence length="248" mass="26549">MLSTNFVPGSPAWLDLNAPDLDEAAAFYGAVFGWTCTFIAETDSKYGLLKQNGKTVAALGRFTQSKTTGWCVYFSTPDAHAQKLAVHDAGGDMGTVIEVFDNGFLCVGEDATEIEFGLWQPGQRTKGLELVNATGSLVWVELRAAGPAKALDFYRAAMGWTTKVAADRTVRLIPPGASYGEPLGGAGHVRQGHPPHWLPYFQVHDIDATVSAVHDNGGTSLHPATGTTAWMRDPFAGYFGLMRSAPAQ</sequence>
<dbReference type="EMBL" id="VOBR01000006">
    <property type="protein sequence ID" value="TWP52028.1"/>
    <property type="molecule type" value="Genomic_DNA"/>
</dbReference>
<dbReference type="RefSeq" id="WP_146350824.1">
    <property type="nucleotide sequence ID" value="NZ_VOBR01000006.1"/>
</dbReference>
<reference evidence="2 3" key="1">
    <citation type="submission" date="2019-07" db="EMBL/GenBank/DDBJ databases">
        <title>Lentzea xizangensis sp. nov., isolated from Qinghai-Tibetan Plateau Soils.</title>
        <authorList>
            <person name="Huang J."/>
        </authorList>
    </citation>
    <scope>NUCLEOTIDE SEQUENCE [LARGE SCALE GENOMIC DNA]</scope>
    <source>
        <strain evidence="2 3">FXJ1.1311</strain>
    </source>
</reference>
<evidence type="ECO:0000313" key="3">
    <source>
        <dbReference type="Proteomes" id="UP000316639"/>
    </source>
</evidence>
<accession>A0A563EWW3</accession>
<dbReference type="InterPro" id="IPR052164">
    <property type="entry name" value="Anthracycline_SecMetBiosynth"/>
</dbReference>
<dbReference type="OrthoDB" id="9793039at2"/>